<keyword evidence="3" id="KW-1185">Reference proteome</keyword>
<gene>
    <name evidence="2" type="ORF">DFP72DRAFT_843026</name>
</gene>
<protein>
    <submittedName>
        <fullName evidence="2">Uncharacterized protein</fullName>
    </submittedName>
</protein>
<dbReference type="EMBL" id="JACGCI010000011">
    <property type="protein sequence ID" value="KAF6760737.1"/>
    <property type="molecule type" value="Genomic_DNA"/>
</dbReference>
<dbReference type="AlphaFoldDB" id="A0A8H6IAG0"/>
<accession>A0A8H6IAG0</accession>
<dbReference type="Proteomes" id="UP000521943">
    <property type="component" value="Unassembled WGS sequence"/>
</dbReference>
<feature type="region of interest" description="Disordered" evidence="1">
    <location>
        <begin position="96"/>
        <end position="115"/>
    </location>
</feature>
<evidence type="ECO:0000256" key="1">
    <source>
        <dbReference type="SAM" id="MobiDB-lite"/>
    </source>
</evidence>
<organism evidence="2 3">
    <name type="scientific">Ephemerocybe angulata</name>
    <dbReference type="NCBI Taxonomy" id="980116"/>
    <lineage>
        <taxon>Eukaryota</taxon>
        <taxon>Fungi</taxon>
        <taxon>Dikarya</taxon>
        <taxon>Basidiomycota</taxon>
        <taxon>Agaricomycotina</taxon>
        <taxon>Agaricomycetes</taxon>
        <taxon>Agaricomycetidae</taxon>
        <taxon>Agaricales</taxon>
        <taxon>Agaricineae</taxon>
        <taxon>Psathyrellaceae</taxon>
        <taxon>Ephemerocybe</taxon>
    </lineage>
</organism>
<evidence type="ECO:0000313" key="3">
    <source>
        <dbReference type="Proteomes" id="UP000521943"/>
    </source>
</evidence>
<name>A0A8H6IAG0_9AGAR</name>
<proteinExistence type="predicted"/>
<comment type="caution">
    <text evidence="2">The sequence shown here is derived from an EMBL/GenBank/DDBJ whole genome shotgun (WGS) entry which is preliminary data.</text>
</comment>
<sequence>MTTRRATIALYYSLQQASDKRGKAAVSERSKTKAIKAKTLIEDVFQTMPIYRVPIFENDTISEQGDPEIAQTPTDKDIHRVISKKADIPSISHVQANPSRQAGRHVPPGGSEPLLSTNLAQRQVKKAQRALNAHLHAFTVELSTGTVFTIGFAVGAMSGVVSAWTLLAFGEFLSAPVITIPG</sequence>
<evidence type="ECO:0000313" key="2">
    <source>
        <dbReference type="EMBL" id="KAF6760737.1"/>
    </source>
</evidence>
<reference evidence="2 3" key="1">
    <citation type="submission" date="2020-07" db="EMBL/GenBank/DDBJ databases">
        <title>Comparative genomics of pyrophilous fungi reveals a link between fire events and developmental genes.</title>
        <authorList>
            <consortium name="DOE Joint Genome Institute"/>
            <person name="Steindorff A.S."/>
            <person name="Carver A."/>
            <person name="Calhoun S."/>
            <person name="Stillman K."/>
            <person name="Liu H."/>
            <person name="Lipzen A."/>
            <person name="Pangilinan J."/>
            <person name="Labutti K."/>
            <person name="Bruns T.D."/>
            <person name="Grigoriev I.V."/>
        </authorList>
    </citation>
    <scope>NUCLEOTIDE SEQUENCE [LARGE SCALE GENOMIC DNA]</scope>
    <source>
        <strain evidence="2 3">CBS 144469</strain>
    </source>
</reference>